<organism evidence="1 2">
    <name type="scientific">Schizophyllum amplum</name>
    <dbReference type="NCBI Taxonomy" id="97359"/>
    <lineage>
        <taxon>Eukaryota</taxon>
        <taxon>Fungi</taxon>
        <taxon>Dikarya</taxon>
        <taxon>Basidiomycota</taxon>
        <taxon>Agaricomycotina</taxon>
        <taxon>Agaricomycetes</taxon>
        <taxon>Agaricomycetidae</taxon>
        <taxon>Agaricales</taxon>
        <taxon>Schizophyllaceae</taxon>
        <taxon>Schizophyllum</taxon>
    </lineage>
</organism>
<dbReference type="SUPFAM" id="SSF52047">
    <property type="entry name" value="RNI-like"/>
    <property type="match status" value="1"/>
</dbReference>
<gene>
    <name evidence="1" type="ORF">BD626DRAFT_496677</name>
</gene>
<dbReference type="AlphaFoldDB" id="A0A550CDJ7"/>
<comment type="caution">
    <text evidence="1">The sequence shown here is derived from an EMBL/GenBank/DDBJ whole genome shotgun (WGS) entry which is preliminary data.</text>
</comment>
<protein>
    <recommendedName>
        <fullName evidence="3">F-box domain-containing protein</fullName>
    </recommendedName>
</protein>
<evidence type="ECO:0000313" key="2">
    <source>
        <dbReference type="Proteomes" id="UP000320762"/>
    </source>
</evidence>
<keyword evidence="2" id="KW-1185">Reference proteome</keyword>
<evidence type="ECO:0000313" key="1">
    <source>
        <dbReference type="EMBL" id="TRM62847.1"/>
    </source>
</evidence>
<dbReference type="EMBL" id="VDMD01000011">
    <property type="protein sequence ID" value="TRM62847.1"/>
    <property type="molecule type" value="Genomic_DNA"/>
</dbReference>
<evidence type="ECO:0008006" key="3">
    <source>
        <dbReference type="Google" id="ProtNLM"/>
    </source>
</evidence>
<dbReference type="Proteomes" id="UP000320762">
    <property type="component" value="Unassembled WGS sequence"/>
</dbReference>
<reference evidence="1 2" key="1">
    <citation type="journal article" date="2019" name="New Phytol.">
        <title>Comparative genomics reveals unique wood-decay strategies and fruiting body development in the Schizophyllaceae.</title>
        <authorList>
            <person name="Almasi E."/>
            <person name="Sahu N."/>
            <person name="Krizsan K."/>
            <person name="Balint B."/>
            <person name="Kovacs G.M."/>
            <person name="Kiss B."/>
            <person name="Cseklye J."/>
            <person name="Drula E."/>
            <person name="Henrissat B."/>
            <person name="Nagy I."/>
            <person name="Chovatia M."/>
            <person name="Adam C."/>
            <person name="LaButti K."/>
            <person name="Lipzen A."/>
            <person name="Riley R."/>
            <person name="Grigoriev I.V."/>
            <person name="Nagy L.G."/>
        </authorList>
    </citation>
    <scope>NUCLEOTIDE SEQUENCE [LARGE SCALE GENOMIC DNA]</scope>
    <source>
        <strain evidence="1 2">NL-1724</strain>
    </source>
</reference>
<sequence length="555" mass="60761">MAAPPACSNCAHALVCAYCDPTGLDTVQSTHAPPASDSAVDPAADDIAVVVSRIASVDAEIACLHKRIATLHRDRLQLCQNRDTMQNLRAPILRLPFELLDRIICAALPSPWYSIPCGGMVLPIAQTCRRLRATAHAISTIWSTVALPTSTYKNSAKAQQSFLAAVPHYLERTGNLPVHVWTGYDITGKFARTVCSAAIEWLIVNMHRIGSIQCLLSGMALSQPVIAPLLESASLAAKEDDISPSRPIIALDAPRLRVLALHRFLSPSHIVVPWSQLRVLNLELREFNYADLRAMGLCKSLTTLVLDIVDEPAFWEPGPAHIISLDKLQELKLVDFGHIICKAIAAPNLDTLSMSYGVHTPEYDQSPAWLAQCVASMLQRAAGTGQSGHPLRAMRMDGSTFFADEGEYHDFLSVLLHAPALRHLELEYAAAYYLDEEDEDDEEPNPNILRSLILRSGSSESVVPRLEHLKIDLADVYSAEHAELLKEIALSRWADDGGDPKIRLTLEAVCRDACSCATRGSWQSDLEAHGILVDRRMCTDLPSVEGTEDGLVILS</sequence>
<name>A0A550CDJ7_9AGAR</name>
<proteinExistence type="predicted"/>
<accession>A0A550CDJ7</accession>
<dbReference type="OrthoDB" id="3365698at2759"/>